<dbReference type="Gene3D" id="1.50.40.10">
    <property type="entry name" value="Mitochondrial carrier domain"/>
    <property type="match status" value="1"/>
</dbReference>
<comment type="caution">
    <text evidence="5">The sequence shown here is derived from an EMBL/GenBank/DDBJ whole genome shotgun (WGS) entry which is preliminary data.</text>
</comment>
<feature type="transmembrane region" description="Helical" evidence="4">
    <location>
        <begin position="120"/>
        <end position="140"/>
    </location>
</feature>
<accession>A0ABQ8X3G3</accession>
<sequence length="201" mass="22829">MFNFAKKKNKKQEQLPTWQAGVLSAAGMGFVSSIFQTAYNNSHEYKSRSHGYNASPFETLKTIPILYQIKGPRGLLKGYWTNCINEVAFSAAASGIYNYERKLFYQKYPKHFMTKDLFKIGYISGSVGFVSATKAALLTFPMTELIHQKRKGKKLDLHTVAKNSVQRSIKQIPKFAFQSAMRQVLRSAAQELMKNMHKGLL</sequence>
<dbReference type="Pfam" id="PF00153">
    <property type="entry name" value="Mito_carr"/>
    <property type="match status" value="1"/>
</dbReference>
<organism evidence="5 6">
    <name type="scientific">Anaeramoeba flamelloides</name>
    <dbReference type="NCBI Taxonomy" id="1746091"/>
    <lineage>
        <taxon>Eukaryota</taxon>
        <taxon>Metamonada</taxon>
        <taxon>Anaeramoebidae</taxon>
        <taxon>Anaeramoeba</taxon>
    </lineage>
</organism>
<evidence type="ECO:0000256" key="4">
    <source>
        <dbReference type="SAM" id="Phobius"/>
    </source>
</evidence>
<dbReference type="Proteomes" id="UP001150062">
    <property type="component" value="Unassembled WGS sequence"/>
</dbReference>
<keyword evidence="4" id="KW-1133">Transmembrane helix</keyword>
<evidence type="ECO:0000313" key="5">
    <source>
        <dbReference type="EMBL" id="KAJ6227156.1"/>
    </source>
</evidence>
<keyword evidence="6" id="KW-1185">Reference proteome</keyword>
<gene>
    <name evidence="5" type="ORF">M0813_10061</name>
</gene>
<evidence type="ECO:0000256" key="3">
    <source>
        <dbReference type="ARBA" id="ARBA00023136"/>
    </source>
</evidence>
<evidence type="ECO:0000256" key="2">
    <source>
        <dbReference type="ARBA" id="ARBA00022692"/>
    </source>
</evidence>
<dbReference type="InterPro" id="IPR018108">
    <property type="entry name" value="MCP_transmembrane"/>
</dbReference>
<comment type="subcellular location">
    <subcellularLocation>
        <location evidence="1">Membrane</location>
        <topology evidence="1">Multi-pass membrane protein</topology>
    </subcellularLocation>
</comment>
<dbReference type="InterPro" id="IPR023395">
    <property type="entry name" value="MCP_dom_sf"/>
</dbReference>
<evidence type="ECO:0000313" key="6">
    <source>
        <dbReference type="Proteomes" id="UP001150062"/>
    </source>
</evidence>
<protein>
    <submittedName>
        <fullName evidence="5">Substrate carrier family protein e</fullName>
    </submittedName>
</protein>
<reference evidence="5" key="1">
    <citation type="submission" date="2022-08" db="EMBL/GenBank/DDBJ databases">
        <title>Novel sulfate-reducing endosymbionts in the free-living metamonad Anaeramoeba.</title>
        <authorList>
            <person name="Jerlstrom-Hultqvist J."/>
            <person name="Cepicka I."/>
            <person name="Gallot-Lavallee L."/>
            <person name="Salas-Leiva D."/>
            <person name="Curtis B.A."/>
            <person name="Zahonova K."/>
            <person name="Pipaliya S."/>
            <person name="Dacks J."/>
            <person name="Roger A.J."/>
        </authorList>
    </citation>
    <scope>NUCLEOTIDE SEQUENCE</scope>
    <source>
        <strain evidence="5">Schooner1</strain>
    </source>
</reference>
<evidence type="ECO:0000256" key="1">
    <source>
        <dbReference type="ARBA" id="ARBA00004141"/>
    </source>
</evidence>
<keyword evidence="3 4" id="KW-0472">Membrane</keyword>
<dbReference type="EMBL" id="JAOAOG010000337">
    <property type="protein sequence ID" value="KAJ6227156.1"/>
    <property type="molecule type" value="Genomic_DNA"/>
</dbReference>
<feature type="transmembrane region" description="Helical" evidence="4">
    <location>
        <begin position="20"/>
        <end position="39"/>
    </location>
</feature>
<proteinExistence type="predicted"/>
<dbReference type="SUPFAM" id="SSF103506">
    <property type="entry name" value="Mitochondrial carrier"/>
    <property type="match status" value="1"/>
</dbReference>
<keyword evidence="2 4" id="KW-0812">Transmembrane</keyword>
<name>A0ABQ8X3G3_9EUKA</name>